<sequence>MLKTPLGELEIFVNDEKIAYSFRELSNKNRLFTVDKRYEIIVRPSKSPLRVCINLANQKKVEMEIETGEDLELFSLYSKNLKLSIGTKENPRGFTFSYLTNGWQIDRSEDEGISDVLIYVAWLYDDNLNINGINTWYAADPTIV</sequence>
<reference evidence="1" key="1">
    <citation type="submission" date="2017-05" db="EMBL/GenBank/DDBJ databases">
        <authorList>
            <consortium name="The Broad Institute Genomics Platform"/>
            <consortium name="The Broad Institute Genomic Center for Infectious Diseases"/>
            <person name="Earl A."/>
            <person name="Manson A."/>
            <person name="Schwartman J."/>
            <person name="Gilmore M."/>
            <person name="Abouelleil A."/>
            <person name="Cao P."/>
            <person name="Chapman S."/>
            <person name="Cusick C."/>
            <person name="Shea T."/>
            <person name="Young S."/>
            <person name="Neafsey D."/>
            <person name="Nusbaum C."/>
            <person name="Birren B."/>
        </authorList>
    </citation>
    <scope>NUCLEOTIDE SEQUENCE</scope>
    <source>
        <strain evidence="1">9E7_DIV0242</strain>
    </source>
</reference>
<gene>
    <name evidence="1" type="ORF">A5888_003222</name>
</gene>
<keyword evidence="2" id="KW-1185">Reference proteome</keyword>
<evidence type="ECO:0000313" key="2">
    <source>
        <dbReference type="Proteomes" id="UP000195141"/>
    </source>
</evidence>
<organism evidence="1 2">
    <name type="scientific">Candidatus Enterococcus clewellii</name>
    <dbReference type="NCBI Taxonomy" id="1834193"/>
    <lineage>
        <taxon>Bacteria</taxon>
        <taxon>Bacillati</taxon>
        <taxon>Bacillota</taxon>
        <taxon>Bacilli</taxon>
        <taxon>Lactobacillales</taxon>
        <taxon>Enterococcaceae</taxon>
        <taxon>Enterococcus</taxon>
    </lineage>
</organism>
<dbReference type="RefSeq" id="WP_339101695.1">
    <property type="nucleotide sequence ID" value="NZ_CP147247.1"/>
</dbReference>
<protein>
    <submittedName>
        <fullName evidence="1">Uncharacterized protein</fullName>
    </submittedName>
</protein>
<dbReference type="Proteomes" id="UP000195141">
    <property type="component" value="Chromosome"/>
</dbReference>
<proteinExistence type="predicted"/>
<dbReference type="AlphaFoldDB" id="A0AAQ3Y0K8"/>
<evidence type="ECO:0000313" key="1">
    <source>
        <dbReference type="EMBL" id="WYJ91454.1"/>
    </source>
</evidence>
<name>A0AAQ3Y0K8_9ENTE</name>
<dbReference type="EMBL" id="CP147247">
    <property type="protein sequence ID" value="WYJ91454.1"/>
    <property type="molecule type" value="Genomic_DNA"/>
</dbReference>
<accession>A0AAQ3Y0K8</accession>
<reference evidence="1" key="2">
    <citation type="submission" date="2024-03" db="EMBL/GenBank/DDBJ databases">
        <title>The Genome Sequence of Enterococcus sp. DIV0242b.</title>
        <authorList>
            <consortium name="The Broad Institute Genomics Platform"/>
            <consortium name="The Broad Institute Microbial Omics Core"/>
            <consortium name="The Broad Institute Genomic Center for Infectious Diseases"/>
            <person name="Earl A."/>
            <person name="Manson A."/>
            <person name="Gilmore M."/>
            <person name="Schwartman J."/>
            <person name="Shea T."/>
            <person name="Abouelleil A."/>
            <person name="Cao P."/>
            <person name="Chapman S."/>
            <person name="Cusick C."/>
            <person name="Young S."/>
            <person name="Neafsey D."/>
            <person name="Nusbaum C."/>
            <person name="Birren B."/>
        </authorList>
    </citation>
    <scope>NUCLEOTIDE SEQUENCE</scope>
    <source>
        <strain evidence="1">9E7_DIV0242</strain>
    </source>
</reference>